<keyword evidence="8" id="KW-0614">Plasmid</keyword>
<evidence type="ECO:0000256" key="7">
    <source>
        <dbReference type="SAM" id="MobiDB-lite"/>
    </source>
</evidence>
<dbReference type="CDD" id="cd01127">
    <property type="entry name" value="TrwB_TraG_TraD_VirD4"/>
    <property type="match status" value="2"/>
</dbReference>
<feature type="compositionally biased region" description="Pro residues" evidence="7">
    <location>
        <begin position="511"/>
        <end position="525"/>
    </location>
</feature>
<evidence type="ECO:0000256" key="1">
    <source>
        <dbReference type="ARBA" id="ARBA00004651"/>
    </source>
</evidence>
<keyword evidence="3" id="KW-1003">Cell membrane</keyword>
<keyword evidence="5" id="KW-1133">Transmembrane helix</keyword>
<evidence type="ECO:0000256" key="5">
    <source>
        <dbReference type="ARBA" id="ARBA00022989"/>
    </source>
</evidence>
<dbReference type="InterPro" id="IPR051539">
    <property type="entry name" value="T4SS-coupling_protein"/>
</dbReference>
<dbReference type="InterPro" id="IPR003688">
    <property type="entry name" value="TraG/VirD4"/>
</dbReference>
<dbReference type="EMBL" id="CP067423">
    <property type="protein sequence ID" value="QQP93815.1"/>
    <property type="molecule type" value="Genomic_DNA"/>
</dbReference>
<dbReference type="Proteomes" id="UP000595197">
    <property type="component" value="Plasmid pTT6-3"/>
</dbReference>
<sequence>MDFENRPVIADPGGITVGATADGRLLIDRHQMHVRVTGPTGSGKTASFFLPTLMRTWRGSAIVHDRKGDFWLLLQGSSRWRHNLLFAPTLPDSVRYNPMARVGTGVDQIAGFQNLAALLPHTDTSQAKEPIWDENAKALATAEMMFLANFGDPKERNLGGLRRFHATGREGGDRMMRQQHPNPILREEIASAARKIWQNNNERYVGSILATIDSYLNVYADPCVDSATSSCEFSPEDLMCGPNPVLLNLHLPPEHSARLAPLVRMMTSQILNAIMGHQDRIGARWKRHCMLFALDEFNRFGKVDAIEGAMADMRSYHCRAMLGAQSDGVLAVIYGEKSLIFNNSRLVALRPFDSGEAEKLSKAIGFVEVTAESDNASYGAGGERRGAGLTRSRVRKPILPTEAVLRLSEDDVLVCGYTKPIKVSRPPLSSWRSLVNPAPRSWLPLDVEFLPVRDDKGAFLDLPLEVGARNLWDAICFEEPSVRGPAPEPGKAEEKKNKRFKAKVPVKPAAKPDPVPEPIQTPTPIPADDVPLMM</sequence>
<geneLocation type="plasmid" evidence="8 9">
    <name>pTT6-3</name>
</geneLocation>
<name>A0ABX7BI64_9PROT</name>
<dbReference type="Pfam" id="PF02534">
    <property type="entry name" value="T4SS-DNA_transf"/>
    <property type="match status" value="1"/>
</dbReference>
<evidence type="ECO:0000313" key="8">
    <source>
        <dbReference type="EMBL" id="QQP93815.1"/>
    </source>
</evidence>
<evidence type="ECO:0000256" key="3">
    <source>
        <dbReference type="ARBA" id="ARBA00022475"/>
    </source>
</evidence>
<evidence type="ECO:0000256" key="4">
    <source>
        <dbReference type="ARBA" id="ARBA00022692"/>
    </source>
</evidence>
<evidence type="ECO:0000256" key="6">
    <source>
        <dbReference type="ARBA" id="ARBA00023136"/>
    </source>
</evidence>
<keyword evidence="4" id="KW-0812">Transmembrane</keyword>
<keyword evidence="6" id="KW-0472">Membrane</keyword>
<feature type="region of interest" description="Disordered" evidence="7">
    <location>
        <begin position="482"/>
        <end position="534"/>
    </location>
</feature>
<reference evidence="8" key="1">
    <citation type="submission" date="2021-02" db="EMBL/GenBank/DDBJ databases">
        <title>Skermanella TT6 skin isolate.</title>
        <authorList>
            <person name="Lee K."/>
            <person name="Ganzorig M."/>
        </authorList>
    </citation>
    <scope>NUCLEOTIDE SEQUENCE</scope>
    <source>
        <strain evidence="8">TT6</strain>
    </source>
</reference>
<dbReference type="SUPFAM" id="SSF52540">
    <property type="entry name" value="P-loop containing nucleoside triphosphate hydrolases"/>
    <property type="match status" value="1"/>
</dbReference>
<dbReference type="PANTHER" id="PTHR37937:SF1">
    <property type="entry name" value="CONJUGATIVE TRANSFER: DNA TRANSPORT"/>
    <property type="match status" value="1"/>
</dbReference>
<comment type="subcellular location">
    <subcellularLocation>
        <location evidence="1">Cell membrane</location>
        <topology evidence="1">Multi-pass membrane protein</topology>
    </subcellularLocation>
</comment>
<comment type="similarity">
    <text evidence="2">Belongs to the VirD4/TraG family.</text>
</comment>
<gene>
    <name evidence="8" type="ORF">IGS68_34385</name>
</gene>
<keyword evidence="9" id="KW-1185">Reference proteome</keyword>
<organism evidence="8 9">
    <name type="scientific">Skermanella cutis</name>
    <dbReference type="NCBI Taxonomy" id="2775420"/>
    <lineage>
        <taxon>Bacteria</taxon>
        <taxon>Pseudomonadati</taxon>
        <taxon>Pseudomonadota</taxon>
        <taxon>Alphaproteobacteria</taxon>
        <taxon>Rhodospirillales</taxon>
        <taxon>Azospirillaceae</taxon>
        <taxon>Skermanella</taxon>
    </lineage>
</organism>
<dbReference type="RefSeq" id="WP_201083593.1">
    <property type="nucleotide sequence ID" value="NZ_CP067423.1"/>
</dbReference>
<evidence type="ECO:0000313" key="9">
    <source>
        <dbReference type="Proteomes" id="UP000595197"/>
    </source>
</evidence>
<accession>A0ABX7BI64</accession>
<proteinExistence type="inferred from homology"/>
<evidence type="ECO:0000256" key="2">
    <source>
        <dbReference type="ARBA" id="ARBA00008806"/>
    </source>
</evidence>
<protein>
    <submittedName>
        <fullName evidence="8">Type IV secretory system conjugative DNA transfer family protein</fullName>
    </submittedName>
</protein>
<dbReference type="InterPro" id="IPR027417">
    <property type="entry name" value="P-loop_NTPase"/>
</dbReference>
<dbReference type="PANTHER" id="PTHR37937">
    <property type="entry name" value="CONJUGATIVE TRANSFER: DNA TRANSPORT"/>
    <property type="match status" value="1"/>
</dbReference>
<dbReference type="Gene3D" id="3.40.50.300">
    <property type="entry name" value="P-loop containing nucleotide triphosphate hydrolases"/>
    <property type="match status" value="1"/>
</dbReference>